<evidence type="ECO:0000256" key="4">
    <source>
        <dbReference type="ARBA" id="ARBA00022691"/>
    </source>
</evidence>
<dbReference type="InterPro" id="IPR029063">
    <property type="entry name" value="SAM-dependent_MTases_sf"/>
</dbReference>
<gene>
    <name evidence="10" type="ORF">CH367_08880</name>
</gene>
<evidence type="ECO:0000256" key="5">
    <source>
        <dbReference type="ARBA" id="ARBA00022747"/>
    </source>
</evidence>
<feature type="active site" evidence="7">
    <location>
        <position position="79"/>
    </location>
</feature>
<protein>
    <recommendedName>
        <fullName evidence="1">DNA (cytosine-5-)-methyltransferase</fullName>
        <ecNumber evidence="1">2.1.1.37</ecNumber>
    </recommendedName>
</protein>
<evidence type="ECO:0000256" key="9">
    <source>
        <dbReference type="SAM" id="MobiDB-lite"/>
    </source>
</evidence>
<evidence type="ECO:0000313" key="11">
    <source>
        <dbReference type="Proteomes" id="UP000231879"/>
    </source>
</evidence>
<evidence type="ECO:0000256" key="2">
    <source>
        <dbReference type="ARBA" id="ARBA00022603"/>
    </source>
</evidence>
<keyword evidence="4 7" id="KW-0949">S-adenosyl-L-methionine</keyword>
<proteinExistence type="inferred from homology"/>
<evidence type="ECO:0000313" key="10">
    <source>
        <dbReference type="EMBL" id="PJZ57459.1"/>
    </source>
</evidence>
<evidence type="ECO:0000256" key="7">
    <source>
        <dbReference type="PROSITE-ProRule" id="PRU01016"/>
    </source>
</evidence>
<dbReference type="Gene3D" id="3.90.120.10">
    <property type="entry name" value="DNA Methylase, subunit A, domain 2"/>
    <property type="match status" value="1"/>
</dbReference>
<dbReference type="RefSeq" id="WP_100762156.1">
    <property type="nucleotide sequence ID" value="NZ_NPDS01000003.1"/>
</dbReference>
<dbReference type="InterPro" id="IPR001525">
    <property type="entry name" value="C5_MeTfrase"/>
</dbReference>
<keyword evidence="5" id="KW-0680">Restriction system</keyword>
<feature type="region of interest" description="Disordered" evidence="9">
    <location>
        <begin position="279"/>
        <end position="308"/>
    </location>
</feature>
<dbReference type="SUPFAM" id="SSF53335">
    <property type="entry name" value="S-adenosyl-L-methionine-dependent methyltransferases"/>
    <property type="match status" value="1"/>
</dbReference>
<evidence type="ECO:0000256" key="3">
    <source>
        <dbReference type="ARBA" id="ARBA00022679"/>
    </source>
</evidence>
<dbReference type="Proteomes" id="UP000231879">
    <property type="component" value="Unassembled WGS sequence"/>
</dbReference>
<sequence>MAKIIDLFCGVGGLSLGATRAGFELLYGMDKDEIALETHRKNFPNAKHILTDINLLSPNEFADRYVNRNVAGIIGGPPCQGFSVMGKRDVADPRNNLLTQFMKYVRAARPLFFMFENVPGLMHPRYNHIIKKSFDIVSNEYNIIGPVLLNAKEFGVPTDRMRIFCVGFLKGKSRKINENLVLAPPRGQKPISVSQAFKGLPIKINNANDQMEDWKIIKKNLNEPYSKFIYSKIPANVGDAESLKRFKLKNEVSGFIGTAHSEEVIKRWSKIKAGQRDSVSGCKRLDPKGQSPTIRAGTGPDKGSFQAVRPLHPSENRVITPREAARLQGFPDWFLFHSTKWHSFRHIGNSVSPIVAEEILSRIIKVI</sequence>
<comment type="caution">
    <text evidence="10">The sequence shown here is derived from an EMBL/GenBank/DDBJ whole genome shotgun (WGS) entry which is preliminary data.</text>
</comment>
<dbReference type="NCBIfam" id="TIGR00675">
    <property type="entry name" value="dcm"/>
    <property type="match status" value="1"/>
</dbReference>
<keyword evidence="11" id="KW-1185">Reference proteome</keyword>
<dbReference type="PROSITE" id="PS51679">
    <property type="entry name" value="SAM_MT_C5"/>
    <property type="match status" value="1"/>
</dbReference>
<dbReference type="InterPro" id="IPR050390">
    <property type="entry name" value="C5-Methyltransferase"/>
</dbReference>
<name>A0ABX4NKX7_9LEPT</name>
<organism evidence="10 11">
    <name type="scientific">Leptospira barantonii</name>
    <dbReference type="NCBI Taxonomy" id="2023184"/>
    <lineage>
        <taxon>Bacteria</taxon>
        <taxon>Pseudomonadati</taxon>
        <taxon>Spirochaetota</taxon>
        <taxon>Spirochaetia</taxon>
        <taxon>Leptospirales</taxon>
        <taxon>Leptospiraceae</taxon>
        <taxon>Leptospira</taxon>
    </lineage>
</organism>
<reference evidence="10 11" key="1">
    <citation type="submission" date="2017-07" db="EMBL/GenBank/DDBJ databases">
        <title>Leptospira spp. isolated from tropical soils.</title>
        <authorList>
            <person name="Thibeaux R."/>
            <person name="Iraola G."/>
            <person name="Ferres I."/>
            <person name="Bierque E."/>
            <person name="Girault D."/>
            <person name="Soupe-Gilbert M.-E."/>
            <person name="Picardeau M."/>
            <person name="Goarant C."/>
        </authorList>
    </citation>
    <scope>NUCLEOTIDE SEQUENCE [LARGE SCALE GENOMIC DNA]</scope>
    <source>
        <strain evidence="10 11">FH4-C-A1</strain>
    </source>
</reference>
<dbReference type="PANTHER" id="PTHR10629">
    <property type="entry name" value="CYTOSINE-SPECIFIC METHYLTRANSFERASE"/>
    <property type="match status" value="1"/>
</dbReference>
<comment type="similarity">
    <text evidence="7 8">Belongs to the class I-like SAM-binding methyltransferase superfamily. C5-methyltransferase family.</text>
</comment>
<accession>A0ABX4NKX7</accession>
<evidence type="ECO:0000256" key="1">
    <source>
        <dbReference type="ARBA" id="ARBA00011975"/>
    </source>
</evidence>
<dbReference type="Pfam" id="PF00145">
    <property type="entry name" value="DNA_methylase"/>
    <property type="match status" value="1"/>
</dbReference>
<dbReference type="EMBL" id="NPDS01000003">
    <property type="protein sequence ID" value="PJZ57459.1"/>
    <property type="molecule type" value="Genomic_DNA"/>
</dbReference>
<keyword evidence="2 7" id="KW-0489">Methyltransferase</keyword>
<evidence type="ECO:0000256" key="8">
    <source>
        <dbReference type="RuleBase" id="RU000416"/>
    </source>
</evidence>
<dbReference type="InterPro" id="IPR031303">
    <property type="entry name" value="C5_meth_CS"/>
</dbReference>
<dbReference type="EC" id="2.1.1.37" evidence="1"/>
<dbReference type="PROSITE" id="PS00095">
    <property type="entry name" value="C5_MTASE_2"/>
    <property type="match status" value="1"/>
</dbReference>
<evidence type="ECO:0000256" key="6">
    <source>
        <dbReference type="ARBA" id="ARBA00047422"/>
    </source>
</evidence>
<dbReference type="PRINTS" id="PR00105">
    <property type="entry name" value="C5METTRFRASE"/>
</dbReference>
<keyword evidence="3 7" id="KW-0808">Transferase</keyword>
<comment type="catalytic activity">
    <reaction evidence="6">
        <text>a 2'-deoxycytidine in DNA + S-adenosyl-L-methionine = a 5-methyl-2'-deoxycytidine in DNA + S-adenosyl-L-homocysteine + H(+)</text>
        <dbReference type="Rhea" id="RHEA:13681"/>
        <dbReference type="Rhea" id="RHEA-COMP:11369"/>
        <dbReference type="Rhea" id="RHEA-COMP:11370"/>
        <dbReference type="ChEBI" id="CHEBI:15378"/>
        <dbReference type="ChEBI" id="CHEBI:57856"/>
        <dbReference type="ChEBI" id="CHEBI:59789"/>
        <dbReference type="ChEBI" id="CHEBI:85452"/>
        <dbReference type="ChEBI" id="CHEBI:85454"/>
        <dbReference type="EC" id="2.1.1.37"/>
    </reaction>
</comment>
<dbReference type="Gene3D" id="3.40.50.150">
    <property type="entry name" value="Vaccinia Virus protein VP39"/>
    <property type="match status" value="1"/>
</dbReference>
<dbReference type="PANTHER" id="PTHR10629:SF52">
    <property type="entry name" value="DNA (CYTOSINE-5)-METHYLTRANSFERASE 1"/>
    <property type="match status" value="1"/>
</dbReference>